<dbReference type="RefSeq" id="WP_139644620.1">
    <property type="nucleotide sequence ID" value="NZ_BAAAZS010000034.1"/>
</dbReference>
<organism evidence="1 2">
    <name type="scientific">Streptomyces sedi</name>
    <dbReference type="NCBI Taxonomy" id="555059"/>
    <lineage>
        <taxon>Bacteria</taxon>
        <taxon>Bacillati</taxon>
        <taxon>Actinomycetota</taxon>
        <taxon>Actinomycetes</taxon>
        <taxon>Kitasatosporales</taxon>
        <taxon>Streptomycetaceae</taxon>
        <taxon>Streptomyces</taxon>
    </lineage>
</organism>
<sequence>MPRATGGVRGLAAWRRRLVVLTDSAEQHLRVAGRIVAELEAELARRTGQDDLGVLRGELTALVHAMSDGSPPPLRPVW</sequence>
<evidence type="ECO:0000313" key="1">
    <source>
        <dbReference type="EMBL" id="TNM30245.1"/>
    </source>
</evidence>
<name>A0A5C4V3J3_9ACTN</name>
<dbReference type="AlphaFoldDB" id="A0A5C4V3J3"/>
<proteinExistence type="predicted"/>
<gene>
    <name evidence="1" type="ORF">FH715_12865</name>
</gene>
<dbReference type="OrthoDB" id="122135at2"/>
<comment type="caution">
    <text evidence="1">The sequence shown here is derived from an EMBL/GenBank/DDBJ whole genome shotgun (WGS) entry which is preliminary data.</text>
</comment>
<keyword evidence="2" id="KW-1185">Reference proteome</keyword>
<evidence type="ECO:0000313" key="2">
    <source>
        <dbReference type="Proteomes" id="UP000311713"/>
    </source>
</evidence>
<dbReference type="EMBL" id="VDGT01000008">
    <property type="protein sequence ID" value="TNM30245.1"/>
    <property type="molecule type" value="Genomic_DNA"/>
</dbReference>
<accession>A0A5C4V3J3</accession>
<dbReference type="Proteomes" id="UP000311713">
    <property type="component" value="Unassembled WGS sequence"/>
</dbReference>
<reference evidence="1 2" key="1">
    <citation type="submission" date="2019-06" db="EMBL/GenBank/DDBJ databases">
        <title>Draft genome of Streptomyces sedi sp. JCM16909.</title>
        <authorList>
            <person name="Klykleung N."/>
            <person name="Tanasupawat S."/>
            <person name="Kudo T."/>
            <person name="Yuki M."/>
            <person name="Ohkuma M."/>
        </authorList>
    </citation>
    <scope>NUCLEOTIDE SEQUENCE [LARGE SCALE GENOMIC DNA]</scope>
    <source>
        <strain evidence="1 2">JCM 16909</strain>
    </source>
</reference>
<protein>
    <submittedName>
        <fullName evidence="1">Uncharacterized protein</fullName>
    </submittedName>
</protein>